<evidence type="ECO:0000313" key="14">
    <source>
        <dbReference type="EMBL" id="CAB3234390.1"/>
    </source>
</evidence>
<dbReference type="GO" id="GO:0005743">
    <property type="term" value="C:mitochondrial inner membrane"/>
    <property type="evidence" value="ECO:0007669"/>
    <property type="project" value="UniProtKB-SubCell"/>
</dbReference>
<dbReference type="Proteomes" id="UP000494256">
    <property type="component" value="Unassembled WGS sequence"/>
</dbReference>
<dbReference type="SUPFAM" id="SSF103506">
    <property type="entry name" value="Mitochondrial carrier"/>
    <property type="match status" value="1"/>
</dbReference>
<feature type="repeat" description="Solcar" evidence="10">
    <location>
        <begin position="111"/>
        <end position="202"/>
    </location>
</feature>
<dbReference type="AlphaFoldDB" id="A0A8S0ZC77"/>
<keyword evidence="3 11" id="KW-0813">Transport</keyword>
<evidence type="ECO:0000313" key="15">
    <source>
        <dbReference type="Proteomes" id="UP000494106"/>
    </source>
</evidence>
<dbReference type="Pfam" id="PF00153">
    <property type="entry name" value="Mito_carr"/>
    <property type="match status" value="3"/>
</dbReference>
<dbReference type="InterPro" id="IPR023395">
    <property type="entry name" value="MCP_dom_sf"/>
</dbReference>
<evidence type="ECO:0000256" key="5">
    <source>
        <dbReference type="ARBA" id="ARBA00022737"/>
    </source>
</evidence>
<dbReference type="PANTHER" id="PTHR45618">
    <property type="entry name" value="MITOCHONDRIAL DICARBOXYLATE CARRIER-RELATED"/>
    <property type="match status" value="1"/>
</dbReference>
<organism evidence="13 15">
    <name type="scientific">Arctia plantaginis</name>
    <name type="common">Wood tiger moth</name>
    <name type="synonym">Phalaena plantaginis</name>
    <dbReference type="NCBI Taxonomy" id="874455"/>
    <lineage>
        <taxon>Eukaryota</taxon>
        <taxon>Metazoa</taxon>
        <taxon>Ecdysozoa</taxon>
        <taxon>Arthropoda</taxon>
        <taxon>Hexapoda</taxon>
        <taxon>Insecta</taxon>
        <taxon>Pterygota</taxon>
        <taxon>Neoptera</taxon>
        <taxon>Endopterygota</taxon>
        <taxon>Lepidoptera</taxon>
        <taxon>Glossata</taxon>
        <taxon>Ditrysia</taxon>
        <taxon>Noctuoidea</taxon>
        <taxon>Erebidae</taxon>
        <taxon>Arctiinae</taxon>
        <taxon>Arctia</taxon>
    </lineage>
</organism>
<dbReference type="OrthoDB" id="448427at2759"/>
<evidence type="ECO:0000256" key="4">
    <source>
        <dbReference type="ARBA" id="ARBA00022692"/>
    </source>
</evidence>
<evidence type="ECO:0000313" key="13">
    <source>
        <dbReference type="EMBL" id="CAB3230533.1"/>
    </source>
</evidence>
<evidence type="ECO:0008006" key="17">
    <source>
        <dbReference type="Google" id="ProtNLM"/>
    </source>
</evidence>
<keyword evidence="7 12" id="KW-1133">Transmembrane helix</keyword>
<evidence type="ECO:0000256" key="3">
    <source>
        <dbReference type="ARBA" id="ARBA00022448"/>
    </source>
</evidence>
<dbReference type="PROSITE" id="PS50920">
    <property type="entry name" value="SOLCAR"/>
    <property type="match status" value="3"/>
</dbReference>
<sequence>MAAPAKPGKEAVKPKTIPGWLNFVIGGASGMMGIAIVQPMDLLKTRMQLLGKDSKNTNLLKVASGIIKKEGILGFYNGLSAALFRQATYTTGRLGSFNALFDMYKESNGVPPFPVKVALGMLAGGIGAFVGTPAEVALIRMTADGRLPPEKRRNYRHVFDALIKILGTEGIGGLFSGVGATISRAVVVNGAQLGSYTQARQLLVPHLPDGLPLHFVSAMISGFVTSVCSLPVDIVKTRVQNAGKGASQFGVLRGIIANEGVMALWTGLLPTYAKIGPHTVLCFIFLEQLNALYFKYG</sequence>
<dbReference type="InterPro" id="IPR050391">
    <property type="entry name" value="Mito_Metabolite_Transporter"/>
</dbReference>
<keyword evidence="15" id="KW-1185">Reference proteome</keyword>
<evidence type="ECO:0000256" key="9">
    <source>
        <dbReference type="ARBA" id="ARBA00023136"/>
    </source>
</evidence>
<comment type="caution">
    <text evidence="13">The sequence shown here is derived from an EMBL/GenBank/DDBJ whole genome shotgun (WGS) entry which is preliminary data.</text>
</comment>
<evidence type="ECO:0000256" key="12">
    <source>
        <dbReference type="SAM" id="Phobius"/>
    </source>
</evidence>
<keyword evidence="5" id="KW-0677">Repeat</keyword>
<evidence type="ECO:0000256" key="10">
    <source>
        <dbReference type="PROSITE-ProRule" id="PRU00282"/>
    </source>
</evidence>
<feature type="transmembrane region" description="Helical" evidence="12">
    <location>
        <begin position="20"/>
        <end position="37"/>
    </location>
</feature>
<comment type="similarity">
    <text evidence="2 11">Belongs to the mitochondrial carrier (TC 2.A.29) family.</text>
</comment>
<dbReference type="Gene3D" id="1.50.40.10">
    <property type="entry name" value="Mitochondrial carrier domain"/>
    <property type="match status" value="1"/>
</dbReference>
<evidence type="ECO:0000256" key="8">
    <source>
        <dbReference type="ARBA" id="ARBA00023128"/>
    </source>
</evidence>
<dbReference type="InterPro" id="IPR018108">
    <property type="entry name" value="MCP_transmembrane"/>
</dbReference>
<evidence type="ECO:0000256" key="7">
    <source>
        <dbReference type="ARBA" id="ARBA00022989"/>
    </source>
</evidence>
<keyword evidence="8" id="KW-0496">Mitochondrion</keyword>
<dbReference type="EMBL" id="CADEBC010000428">
    <property type="protein sequence ID" value="CAB3230533.1"/>
    <property type="molecule type" value="Genomic_DNA"/>
</dbReference>
<dbReference type="FunFam" id="1.50.40.10:FF:000009">
    <property type="entry name" value="Mitochondrial 2-oxoglutarate/malate carrier protein"/>
    <property type="match status" value="1"/>
</dbReference>
<evidence type="ECO:0000256" key="1">
    <source>
        <dbReference type="ARBA" id="ARBA00004448"/>
    </source>
</evidence>
<keyword evidence="6" id="KW-0999">Mitochondrion inner membrane</keyword>
<protein>
    <recommendedName>
        <fullName evidence="17">Mitochondrial 2-oxoglutarate/malate carrier protein</fullName>
    </recommendedName>
</protein>
<evidence type="ECO:0000256" key="2">
    <source>
        <dbReference type="ARBA" id="ARBA00006375"/>
    </source>
</evidence>
<evidence type="ECO:0000256" key="11">
    <source>
        <dbReference type="RuleBase" id="RU000488"/>
    </source>
</evidence>
<keyword evidence="9 10" id="KW-0472">Membrane</keyword>
<evidence type="ECO:0000256" key="6">
    <source>
        <dbReference type="ARBA" id="ARBA00022792"/>
    </source>
</evidence>
<keyword evidence="4 10" id="KW-0812">Transmembrane</keyword>
<name>A0A8S0ZC77_ARCPL</name>
<feature type="repeat" description="Solcar" evidence="10">
    <location>
        <begin position="209"/>
        <end position="292"/>
    </location>
</feature>
<feature type="repeat" description="Solcar" evidence="10">
    <location>
        <begin position="17"/>
        <end position="103"/>
    </location>
</feature>
<accession>A0A8S0ZC77</accession>
<proteinExistence type="inferred from homology"/>
<reference evidence="15 16" key="1">
    <citation type="submission" date="2020-04" db="EMBL/GenBank/DDBJ databases">
        <authorList>
            <person name="Wallbank WR R."/>
            <person name="Pardo Diaz C."/>
            <person name="Kozak K."/>
            <person name="Martin S."/>
            <person name="Jiggins C."/>
            <person name="Moest M."/>
            <person name="Warren A I."/>
            <person name="Byers J.R.P. K."/>
            <person name="Montejo-Kovacevich G."/>
            <person name="Yen C E."/>
        </authorList>
    </citation>
    <scope>NUCLEOTIDE SEQUENCE [LARGE SCALE GENOMIC DNA]</scope>
</reference>
<dbReference type="EMBL" id="CADEBD010000294">
    <property type="protein sequence ID" value="CAB3234390.1"/>
    <property type="molecule type" value="Genomic_DNA"/>
</dbReference>
<dbReference type="Proteomes" id="UP000494106">
    <property type="component" value="Unassembled WGS sequence"/>
</dbReference>
<comment type="subcellular location">
    <subcellularLocation>
        <location evidence="1">Mitochondrion inner membrane</location>
        <topology evidence="1">Multi-pass membrane protein</topology>
    </subcellularLocation>
</comment>
<gene>
    <name evidence="13" type="ORF">APLA_LOCUS4244</name>
    <name evidence="14" type="ORF">APLA_LOCUS6600</name>
</gene>
<evidence type="ECO:0000313" key="16">
    <source>
        <dbReference type="Proteomes" id="UP000494256"/>
    </source>
</evidence>